<dbReference type="GO" id="GO:0016407">
    <property type="term" value="F:acetyltransferase activity"/>
    <property type="evidence" value="ECO:0007669"/>
    <property type="project" value="InterPro"/>
</dbReference>
<keyword evidence="3" id="KW-1185">Reference proteome</keyword>
<dbReference type="InterPro" id="IPR001447">
    <property type="entry name" value="Arylamine_N-AcTrfase"/>
</dbReference>
<sequence>MGRGTSSDQSLSGVSTTAPSIETCSSFTHITGSNPLVDTISKLFLVARGELRIDLQAYFDRIGYRGGTEPTHETLTSLVSAHVRRIPFENLDPLMGVPVIDLSPAALSAKLVARRRGGYCYEHNNLMCEVLSGLGFGAERLAARVVWMAPEGLEGPPSPQTHQALAVTIPGSDQLYLVDVGFGGQTPTAPIPMVPDEVQQTSHEPFRLRRHGNDADELVVETLIGERWRPLYILGLRPRPLIDMQVGSWYVSTFPESNFVVGLSASLVTDDARWNLRGRNLAIHAGGGTERIRFDDAAQVCAALTDRFGIDLAGLGDVEAKVASVLDT</sequence>
<dbReference type="PANTHER" id="PTHR11786:SF0">
    <property type="entry name" value="ARYLAMINE N-ACETYLTRANSFERASE 4-RELATED"/>
    <property type="match status" value="1"/>
</dbReference>
<dbReference type="PANTHER" id="PTHR11786">
    <property type="entry name" value="N-HYDROXYARYLAMINE O-ACETYLTRANSFERASE"/>
    <property type="match status" value="1"/>
</dbReference>
<comment type="caution">
    <text evidence="2">The sequence shown here is derived from an EMBL/GenBank/DDBJ whole genome shotgun (WGS) entry which is preliminary data.</text>
</comment>
<organism evidence="2 3">
    <name type="scientific">Mycolicibacter virginiensis</name>
    <dbReference type="NCBI Taxonomy" id="1795032"/>
    <lineage>
        <taxon>Bacteria</taxon>
        <taxon>Bacillati</taxon>
        <taxon>Actinomycetota</taxon>
        <taxon>Actinomycetes</taxon>
        <taxon>Mycobacteriales</taxon>
        <taxon>Mycobacteriaceae</taxon>
        <taxon>Mycolicibacter</taxon>
    </lineage>
</organism>
<accession>A0A9X7NY53</accession>
<dbReference type="Pfam" id="PF00797">
    <property type="entry name" value="Acetyltransf_2"/>
    <property type="match status" value="1"/>
</dbReference>
<gene>
    <name evidence="2" type="ORF">C5U48_13890</name>
</gene>
<evidence type="ECO:0000256" key="1">
    <source>
        <dbReference type="ARBA" id="ARBA00006547"/>
    </source>
</evidence>
<proteinExistence type="inferred from homology"/>
<dbReference type="Gene3D" id="2.40.128.150">
    <property type="entry name" value="Cysteine proteinases"/>
    <property type="match status" value="1"/>
</dbReference>
<comment type="similarity">
    <text evidence="1">Belongs to the arylamine N-acetyltransferase family.</text>
</comment>
<reference evidence="2 3" key="1">
    <citation type="submission" date="2018-02" db="EMBL/GenBank/DDBJ databases">
        <title>Draft genome sequence of Mycobacterium virginiense isolated from mud of a swine farm in Japan.</title>
        <authorList>
            <person name="Ohya K."/>
        </authorList>
    </citation>
    <scope>NUCLEOTIDE SEQUENCE [LARGE SCALE GENOMIC DNA]</scope>
    <source>
        <strain evidence="2 3">GF75</strain>
    </source>
</reference>
<dbReference type="Proteomes" id="UP000237911">
    <property type="component" value="Unassembled WGS sequence"/>
</dbReference>
<dbReference type="InterPro" id="IPR038765">
    <property type="entry name" value="Papain-like_cys_pep_sf"/>
</dbReference>
<dbReference type="AlphaFoldDB" id="A0A9X7NY53"/>
<evidence type="ECO:0000313" key="2">
    <source>
        <dbReference type="EMBL" id="PQM51656.1"/>
    </source>
</evidence>
<dbReference type="EMBL" id="PUEV01000061">
    <property type="protein sequence ID" value="PQM51656.1"/>
    <property type="molecule type" value="Genomic_DNA"/>
</dbReference>
<dbReference type="SUPFAM" id="SSF54001">
    <property type="entry name" value="Cysteine proteinases"/>
    <property type="match status" value="1"/>
</dbReference>
<name>A0A9X7NY53_9MYCO</name>
<protein>
    <submittedName>
        <fullName evidence="2">Arylamine N-acetyltransferase</fullName>
    </submittedName>
</protein>
<dbReference type="Gene3D" id="3.30.2140.10">
    <property type="entry name" value="Arylamine N-acetyltransferase"/>
    <property type="match status" value="1"/>
</dbReference>
<evidence type="ECO:0000313" key="3">
    <source>
        <dbReference type="Proteomes" id="UP000237911"/>
    </source>
</evidence>